<evidence type="ECO:0000256" key="7">
    <source>
        <dbReference type="SAM" id="MobiDB-lite"/>
    </source>
</evidence>
<feature type="transmembrane region" description="Helical" evidence="8">
    <location>
        <begin position="353"/>
        <end position="372"/>
    </location>
</feature>
<comment type="similarity">
    <text evidence="2">Belongs to the MIP/aquaporin (TC 1.A.8) family.</text>
</comment>
<dbReference type="CDD" id="cd00333">
    <property type="entry name" value="MIP"/>
    <property type="match status" value="1"/>
</dbReference>
<evidence type="ECO:0000256" key="6">
    <source>
        <dbReference type="ARBA" id="ARBA00023136"/>
    </source>
</evidence>
<evidence type="ECO:0000256" key="8">
    <source>
        <dbReference type="SAM" id="Phobius"/>
    </source>
</evidence>
<reference evidence="9 10" key="1">
    <citation type="submission" date="2013-03" db="EMBL/GenBank/DDBJ databases">
        <title>The Genome Sequence of Capronia coronata CBS 617.96.</title>
        <authorList>
            <consortium name="The Broad Institute Genomics Platform"/>
            <person name="Cuomo C."/>
            <person name="de Hoog S."/>
            <person name="Gorbushina A."/>
            <person name="Walker B."/>
            <person name="Young S.K."/>
            <person name="Zeng Q."/>
            <person name="Gargeya S."/>
            <person name="Fitzgerald M."/>
            <person name="Haas B."/>
            <person name="Abouelleil A."/>
            <person name="Allen A.W."/>
            <person name="Alvarado L."/>
            <person name="Arachchi H.M."/>
            <person name="Berlin A.M."/>
            <person name="Chapman S.B."/>
            <person name="Gainer-Dewar J."/>
            <person name="Goldberg J."/>
            <person name="Griggs A."/>
            <person name="Gujja S."/>
            <person name="Hansen M."/>
            <person name="Howarth C."/>
            <person name="Imamovic A."/>
            <person name="Ireland A."/>
            <person name="Larimer J."/>
            <person name="McCowan C."/>
            <person name="Murphy C."/>
            <person name="Pearson M."/>
            <person name="Poon T.W."/>
            <person name="Priest M."/>
            <person name="Roberts A."/>
            <person name="Saif S."/>
            <person name="Shea T."/>
            <person name="Sisk P."/>
            <person name="Sykes S."/>
            <person name="Wortman J."/>
            <person name="Nusbaum C."/>
            <person name="Birren B."/>
        </authorList>
    </citation>
    <scope>NUCLEOTIDE SEQUENCE [LARGE SCALE GENOMIC DNA]</scope>
    <source>
        <strain evidence="9 10">CBS 617.96</strain>
    </source>
</reference>
<feature type="region of interest" description="Disordered" evidence="7">
    <location>
        <begin position="1"/>
        <end position="34"/>
    </location>
</feature>
<feature type="region of interest" description="Disordered" evidence="7">
    <location>
        <begin position="614"/>
        <end position="634"/>
    </location>
</feature>
<feature type="compositionally biased region" description="Basic and acidic residues" evidence="7">
    <location>
        <begin position="116"/>
        <end position="126"/>
    </location>
</feature>
<dbReference type="OrthoDB" id="3222at2759"/>
<organism evidence="9 10">
    <name type="scientific">Capronia coronata CBS 617.96</name>
    <dbReference type="NCBI Taxonomy" id="1182541"/>
    <lineage>
        <taxon>Eukaryota</taxon>
        <taxon>Fungi</taxon>
        <taxon>Dikarya</taxon>
        <taxon>Ascomycota</taxon>
        <taxon>Pezizomycotina</taxon>
        <taxon>Eurotiomycetes</taxon>
        <taxon>Chaetothyriomycetidae</taxon>
        <taxon>Chaetothyriales</taxon>
        <taxon>Herpotrichiellaceae</taxon>
        <taxon>Capronia</taxon>
    </lineage>
</organism>
<dbReference type="GO" id="GO:0015254">
    <property type="term" value="F:glycerol channel activity"/>
    <property type="evidence" value="ECO:0007669"/>
    <property type="project" value="TreeGrafter"/>
</dbReference>
<feature type="transmembrane region" description="Helical" evidence="8">
    <location>
        <begin position="509"/>
        <end position="527"/>
    </location>
</feature>
<keyword evidence="5 8" id="KW-1133">Transmembrane helix</keyword>
<dbReference type="HOGENOM" id="CLU_020019_2_1_1"/>
<dbReference type="InterPro" id="IPR023271">
    <property type="entry name" value="Aquaporin-like"/>
</dbReference>
<comment type="caution">
    <text evidence="9">The sequence shown here is derived from an EMBL/GenBank/DDBJ whole genome shotgun (WGS) entry which is preliminary data.</text>
</comment>
<evidence type="ECO:0000313" key="10">
    <source>
        <dbReference type="Proteomes" id="UP000019484"/>
    </source>
</evidence>
<sequence length="634" mass="70114">MSQDGSLRPSHVGSHPHQLETRNSIASPREVPYSLAGPRTMMLELPHTHIGTRDTSGPPVEASQTRSRDQGTFVSQEYQRYNPIHGEPANRPIWGLAAPLPRIRRPGMHHRRSSRQSKDALGRPDPTDQQVQPPAPEGTEAVPQIEVTPSRNEVQHQDLQQRPSRQSQQPPRAHDLLRRATTAHVSTYQPEIVEEPGQTRGEDDAASNHSQLERKLQAEHISARDQNAAKKAMTEDRTSVDRESADVGLQRHTSGSTVQDFAQDHRAIGTGREFGRVGSETEVEMARRRLQGFADTTDTMSDVQHHPPNIDWEEYQKQHLPSQASQTEEPFHPDYFNWWGPVRHSLRQPLAEYLGTTVFMTIGLCGSVVHMTSQDNYGSLLSAYLSWGLGVMIGIYFAGGISGGHLNPTLSVLLSIFRGFPWSLCWQYVIAQMLGAISASGIVYGLYRDAIEQYSAADKGRAGPAFWTSPRDGLSPVAAFFTEFVATAILSGSVLALGDDSNAPPGAGMHAFIIGLLITALCIAFSYNTGTCLNPARDFGPRLITWAAGFGTEVFTLHSWWWIWGPWVGTLTGGIMGATLYDAFIFSGGESPVNYPSGELRGRIHTWREARMKSKTGRGKERKKDIDKDLDMIV</sequence>
<dbReference type="Proteomes" id="UP000019484">
    <property type="component" value="Unassembled WGS sequence"/>
</dbReference>
<feature type="compositionally biased region" description="Low complexity" evidence="7">
    <location>
        <begin position="160"/>
        <end position="171"/>
    </location>
</feature>
<feature type="transmembrane region" description="Helical" evidence="8">
    <location>
        <begin position="477"/>
        <end position="497"/>
    </location>
</feature>
<dbReference type="EMBL" id="AMWN01000002">
    <property type="protein sequence ID" value="EXJ93849.1"/>
    <property type="molecule type" value="Genomic_DNA"/>
</dbReference>
<dbReference type="AlphaFoldDB" id="W9ZHB3"/>
<dbReference type="GO" id="GO:0015250">
    <property type="term" value="F:water channel activity"/>
    <property type="evidence" value="ECO:0007669"/>
    <property type="project" value="TreeGrafter"/>
</dbReference>
<evidence type="ECO:0000256" key="5">
    <source>
        <dbReference type="ARBA" id="ARBA00022989"/>
    </source>
</evidence>
<feature type="region of interest" description="Disordered" evidence="7">
    <location>
        <begin position="103"/>
        <end position="258"/>
    </location>
</feature>
<feature type="region of interest" description="Disordered" evidence="7">
    <location>
        <begin position="46"/>
        <end position="75"/>
    </location>
</feature>
<dbReference type="InterPro" id="IPR000425">
    <property type="entry name" value="MIP"/>
</dbReference>
<feature type="compositionally biased region" description="Basic and acidic residues" evidence="7">
    <location>
        <begin position="211"/>
        <end position="223"/>
    </location>
</feature>
<keyword evidence="10" id="KW-1185">Reference proteome</keyword>
<dbReference type="GO" id="GO:0005886">
    <property type="term" value="C:plasma membrane"/>
    <property type="evidence" value="ECO:0007669"/>
    <property type="project" value="TreeGrafter"/>
</dbReference>
<name>W9ZHB3_9EURO</name>
<dbReference type="STRING" id="1182541.W9ZHB3"/>
<feature type="transmembrane region" description="Helical" evidence="8">
    <location>
        <begin position="384"/>
        <end position="406"/>
    </location>
</feature>
<dbReference type="Gene3D" id="1.20.1080.10">
    <property type="entry name" value="Glycerol uptake facilitator protein"/>
    <property type="match status" value="1"/>
</dbReference>
<feature type="transmembrane region" description="Helical" evidence="8">
    <location>
        <begin position="426"/>
        <end position="447"/>
    </location>
</feature>
<evidence type="ECO:0000256" key="2">
    <source>
        <dbReference type="ARBA" id="ARBA00006175"/>
    </source>
</evidence>
<gene>
    <name evidence="9" type="ORF">A1O1_02242</name>
</gene>
<keyword evidence="4 8" id="KW-0812">Transmembrane</keyword>
<evidence type="ECO:0000256" key="3">
    <source>
        <dbReference type="ARBA" id="ARBA00022448"/>
    </source>
</evidence>
<dbReference type="RefSeq" id="XP_007721343.1">
    <property type="nucleotide sequence ID" value="XM_007723153.1"/>
</dbReference>
<proteinExistence type="inferred from homology"/>
<evidence type="ECO:0000256" key="1">
    <source>
        <dbReference type="ARBA" id="ARBA00004141"/>
    </source>
</evidence>
<dbReference type="PRINTS" id="PR00783">
    <property type="entry name" value="MINTRINSICP"/>
</dbReference>
<feature type="compositionally biased region" description="Polar residues" evidence="7">
    <location>
        <begin position="62"/>
        <end position="75"/>
    </location>
</feature>
<feature type="compositionally biased region" description="Basic and acidic residues" evidence="7">
    <location>
        <begin position="232"/>
        <end position="245"/>
    </location>
</feature>
<dbReference type="eggNOG" id="KOG0224">
    <property type="taxonomic scope" value="Eukaryota"/>
</dbReference>
<feature type="transmembrane region" description="Helical" evidence="8">
    <location>
        <begin position="539"/>
        <end position="561"/>
    </location>
</feature>
<accession>W9ZHB3</accession>
<keyword evidence="6 8" id="KW-0472">Membrane</keyword>
<feature type="compositionally biased region" description="Basic residues" evidence="7">
    <location>
        <begin position="103"/>
        <end position="115"/>
    </location>
</feature>
<dbReference type="Pfam" id="PF00230">
    <property type="entry name" value="MIP"/>
    <property type="match status" value="1"/>
</dbReference>
<dbReference type="PANTHER" id="PTHR43829">
    <property type="entry name" value="AQUAPORIN OR AQUAGLYCEROPORIN RELATED"/>
    <property type="match status" value="1"/>
</dbReference>
<comment type="subcellular location">
    <subcellularLocation>
        <location evidence="1">Membrane</location>
        <topology evidence="1">Multi-pass membrane protein</topology>
    </subcellularLocation>
</comment>
<evidence type="ECO:0000256" key="4">
    <source>
        <dbReference type="ARBA" id="ARBA00022692"/>
    </source>
</evidence>
<evidence type="ECO:0000313" key="9">
    <source>
        <dbReference type="EMBL" id="EXJ93849.1"/>
    </source>
</evidence>
<dbReference type="GeneID" id="19157142"/>
<protein>
    <recommendedName>
        <fullName evidence="11">Aquaglyceroporin like protein, other eukaryote</fullName>
    </recommendedName>
</protein>
<dbReference type="InterPro" id="IPR050363">
    <property type="entry name" value="MIP/Aquaporin"/>
</dbReference>
<evidence type="ECO:0008006" key="11">
    <source>
        <dbReference type="Google" id="ProtNLM"/>
    </source>
</evidence>
<dbReference type="PANTHER" id="PTHR43829:SF24">
    <property type="entry name" value="MIP AQUAPORIN (EUROFUNG)"/>
    <property type="match status" value="1"/>
</dbReference>
<dbReference type="SUPFAM" id="SSF81338">
    <property type="entry name" value="Aquaporin-like"/>
    <property type="match status" value="1"/>
</dbReference>
<dbReference type="NCBIfam" id="TIGR00861">
    <property type="entry name" value="MIP"/>
    <property type="match status" value="1"/>
</dbReference>
<keyword evidence="3" id="KW-0813">Transport</keyword>